<organism evidence="2 3">
    <name type="scientific">Ophiocordyceps australis</name>
    <dbReference type="NCBI Taxonomy" id="1399860"/>
    <lineage>
        <taxon>Eukaryota</taxon>
        <taxon>Fungi</taxon>
        <taxon>Dikarya</taxon>
        <taxon>Ascomycota</taxon>
        <taxon>Pezizomycotina</taxon>
        <taxon>Sordariomycetes</taxon>
        <taxon>Hypocreomycetidae</taxon>
        <taxon>Hypocreales</taxon>
        <taxon>Ophiocordycipitaceae</taxon>
        <taxon>Ophiocordyceps</taxon>
    </lineage>
</organism>
<proteinExistence type="predicted"/>
<dbReference type="Proteomes" id="UP000226192">
    <property type="component" value="Unassembled WGS sequence"/>
</dbReference>
<dbReference type="EMBL" id="NJET01000053">
    <property type="protein sequence ID" value="PHH63261.1"/>
    <property type="molecule type" value="Genomic_DNA"/>
</dbReference>
<feature type="signal peptide" evidence="1">
    <location>
        <begin position="1"/>
        <end position="29"/>
    </location>
</feature>
<accession>A0A2C5Y8Q2</accession>
<evidence type="ECO:0000256" key="1">
    <source>
        <dbReference type="SAM" id="SignalP"/>
    </source>
</evidence>
<dbReference type="PANTHER" id="PTHR42055">
    <property type="entry name" value="YALI0E03476P"/>
    <property type="match status" value="1"/>
</dbReference>
<comment type="caution">
    <text evidence="2">The sequence shown here is derived from an EMBL/GenBank/DDBJ whole genome shotgun (WGS) entry which is preliminary data.</text>
</comment>
<reference evidence="2 3" key="1">
    <citation type="submission" date="2017-06" db="EMBL/GenBank/DDBJ databases">
        <title>Ant-infecting Ophiocordyceps genomes reveal a high diversity of potential behavioral manipulation genes and a possible major role for enterotoxins.</title>
        <authorList>
            <person name="De Bekker C."/>
            <person name="Evans H.C."/>
            <person name="Brachmann A."/>
            <person name="Hughes D.P."/>
        </authorList>
    </citation>
    <scope>NUCLEOTIDE SEQUENCE [LARGE SCALE GENOMIC DNA]</scope>
    <source>
        <strain evidence="2 3">Map64</strain>
    </source>
</reference>
<keyword evidence="1" id="KW-0732">Signal</keyword>
<evidence type="ECO:0000313" key="3">
    <source>
        <dbReference type="Proteomes" id="UP000226192"/>
    </source>
</evidence>
<sequence length="594" mass="65966">MALCTTAVPFATVARLVVLLLSLSLPALAATPTSAVPPSRSLTLHKAKDTGDAIFNPLRPPSHGRPSRQQGDHYAGSVWWADGGWLAYPFSSSMTLDKERALLPPLRRRQPIYCYFDAAATSAGPEQEAEKELLLTWRRAWWARGFRPVILTAADALRNPTYDTLQLDLVSPQVQHQLMSFLAWEMRSGGVLTDYTLLPIVSKDDSLLSFIGRGNFARLTKWSDLGDSLFVGPKHSIAHFLRYFSDPHHVKLLQVSMVDVPDALLRVDHGPASLASYTHATIASKYSKVSDAYKKGRAEGLISLNSLITAHLHNAWQTQFTDGIEVLKPHPQHMTAAISQGTRLAQKLASCPETPMPSSCPPNVAECTPCVARMPMRVSTPARYHNKSTIFSIGTVPHPWTLAMLNNMRESLNVSWIRRESPRDWWLTKVTQDFLGTGVSSSRRILSLKEAMVGHDAMSRSFWLVAEGKPPADLSWHFGFSIPQRGMDRGESQSPVPAHRLAQQGDVVADYYINGPLASDQDVAKERLVLDKATHAVFHIESEDGARLRTSFEAWSMGDSEAWKFVRALTARNMLELQAMYNSDSEKKESVAHI</sequence>
<name>A0A2C5Y8Q2_9HYPO</name>
<dbReference type="AlphaFoldDB" id="A0A2C5Y8Q2"/>
<feature type="chain" id="PRO_5012089830" evidence="1">
    <location>
        <begin position="30"/>
        <end position="594"/>
    </location>
</feature>
<dbReference type="OrthoDB" id="5312133at2759"/>
<keyword evidence="3" id="KW-1185">Reference proteome</keyword>
<protein>
    <submittedName>
        <fullName evidence="2">Uncharacterized protein</fullName>
    </submittedName>
</protein>
<evidence type="ECO:0000313" key="2">
    <source>
        <dbReference type="EMBL" id="PHH63261.1"/>
    </source>
</evidence>
<dbReference type="PANTHER" id="PTHR42055:SF1">
    <property type="entry name" value="YALI0E03476P"/>
    <property type="match status" value="1"/>
</dbReference>
<gene>
    <name evidence="2" type="ORF">CDD81_6118</name>
</gene>